<proteinExistence type="predicted"/>
<gene>
    <name evidence="1" type="ORF">RhiirA1_509541</name>
</gene>
<reference evidence="1 2" key="1">
    <citation type="submission" date="2017-10" db="EMBL/GenBank/DDBJ databases">
        <title>Extensive intraspecific genome diversity in a model arbuscular mycorrhizal fungus.</title>
        <authorList>
            <person name="Chen E.C.H."/>
            <person name="Morin E."/>
            <person name="Baudet D."/>
            <person name="Noel J."/>
            <person name="Ndikumana S."/>
            <person name="Charron P."/>
            <person name="St-Onge C."/>
            <person name="Giorgi J."/>
            <person name="Grigoriev I.V."/>
            <person name="Roux C."/>
            <person name="Martin F.M."/>
            <person name="Corradi N."/>
        </authorList>
    </citation>
    <scope>NUCLEOTIDE SEQUENCE [LARGE SCALE GENOMIC DNA]</scope>
    <source>
        <strain evidence="1 2">A1</strain>
    </source>
</reference>
<protein>
    <submittedName>
        <fullName evidence="1">Uncharacterized protein</fullName>
    </submittedName>
</protein>
<sequence>MDDNDKKVASPASSNTAQLWTEKYRQSLGYFVLSLKYKLDKHIYLTDECLLVLRDCPNRGNNRRYERRMNKLGNEYDDYSEDDCKEREMFPAQSGRPRKWHDLREGVRGPDLSGLAPLSNIKFRIVWEDELLKREIVREEGIHFSDSWAIELDEISGNSTRERFRLYVSDKPERNIAKFFDDLSGLAPLSNIKFRIVWEDELLKREIVREEGIHFSDSWAIELDEISGNSTRENVYSSIQVESLLSLPYDFTFRNFDKQNWVDNYLRKGKKREGRRKGKKEGEERDLL</sequence>
<accession>A0A2N0RVW3</accession>
<comment type="caution">
    <text evidence="1">The sequence shown here is derived from an EMBL/GenBank/DDBJ whole genome shotgun (WGS) entry which is preliminary data.</text>
</comment>
<dbReference type="VEuPathDB" id="FungiDB:RhiirFUN_016406"/>
<dbReference type="AlphaFoldDB" id="A0A2N0RVW3"/>
<dbReference type="VEuPathDB" id="FungiDB:RhiirA1_509541"/>
<dbReference type="Proteomes" id="UP000232688">
    <property type="component" value="Unassembled WGS sequence"/>
</dbReference>
<evidence type="ECO:0000313" key="2">
    <source>
        <dbReference type="Proteomes" id="UP000232688"/>
    </source>
</evidence>
<reference evidence="1 2" key="2">
    <citation type="submission" date="2017-10" db="EMBL/GenBank/DDBJ databases">
        <title>Genome analyses suggest a sexual origin of heterokaryosis in a supposedly ancient asexual fungus.</title>
        <authorList>
            <person name="Corradi N."/>
            <person name="Sedzielewska K."/>
            <person name="Noel J."/>
            <person name="Charron P."/>
            <person name="Farinelli L."/>
            <person name="Marton T."/>
            <person name="Kruger M."/>
            <person name="Pelin A."/>
            <person name="Brachmann A."/>
            <person name="Corradi N."/>
        </authorList>
    </citation>
    <scope>NUCLEOTIDE SEQUENCE [LARGE SCALE GENOMIC DNA]</scope>
    <source>
        <strain evidence="1 2">A1</strain>
    </source>
</reference>
<organism evidence="1 2">
    <name type="scientific">Rhizophagus irregularis</name>
    <dbReference type="NCBI Taxonomy" id="588596"/>
    <lineage>
        <taxon>Eukaryota</taxon>
        <taxon>Fungi</taxon>
        <taxon>Fungi incertae sedis</taxon>
        <taxon>Mucoromycota</taxon>
        <taxon>Glomeromycotina</taxon>
        <taxon>Glomeromycetes</taxon>
        <taxon>Glomerales</taxon>
        <taxon>Glomeraceae</taxon>
        <taxon>Rhizophagus</taxon>
    </lineage>
</organism>
<evidence type="ECO:0000313" key="1">
    <source>
        <dbReference type="EMBL" id="PKC67455.1"/>
    </source>
</evidence>
<dbReference type="VEuPathDB" id="FungiDB:FUN_012063"/>
<dbReference type="EMBL" id="LLXH01000390">
    <property type="protein sequence ID" value="PKC67455.1"/>
    <property type="molecule type" value="Genomic_DNA"/>
</dbReference>
<name>A0A2N0RVW3_9GLOM</name>